<gene>
    <name evidence="2" type="ORF">HPB48_010392</name>
</gene>
<proteinExistence type="predicted"/>
<dbReference type="VEuPathDB" id="VectorBase:HLOH_059896"/>
<comment type="caution">
    <text evidence="2">The sequence shown here is derived from an EMBL/GenBank/DDBJ whole genome shotgun (WGS) entry which is preliminary data.</text>
</comment>
<dbReference type="AlphaFoldDB" id="A0A9J6GDF8"/>
<reference evidence="2 3" key="1">
    <citation type="journal article" date="2020" name="Cell">
        <title>Large-Scale Comparative Analyses of Tick Genomes Elucidate Their Genetic Diversity and Vector Capacities.</title>
        <authorList>
            <consortium name="Tick Genome and Microbiome Consortium (TIGMIC)"/>
            <person name="Jia N."/>
            <person name="Wang J."/>
            <person name="Shi W."/>
            <person name="Du L."/>
            <person name="Sun Y."/>
            <person name="Zhan W."/>
            <person name="Jiang J.F."/>
            <person name="Wang Q."/>
            <person name="Zhang B."/>
            <person name="Ji P."/>
            <person name="Bell-Sakyi L."/>
            <person name="Cui X.M."/>
            <person name="Yuan T.T."/>
            <person name="Jiang B.G."/>
            <person name="Yang W.F."/>
            <person name="Lam T.T."/>
            <person name="Chang Q.C."/>
            <person name="Ding S.J."/>
            <person name="Wang X.J."/>
            <person name="Zhu J.G."/>
            <person name="Ruan X.D."/>
            <person name="Zhao L."/>
            <person name="Wei J.T."/>
            <person name="Ye R.Z."/>
            <person name="Que T.C."/>
            <person name="Du C.H."/>
            <person name="Zhou Y.H."/>
            <person name="Cheng J.X."/>
            <person name="Dai P.F."/>
            <person name="Guo W.B."/>
            <person name="Han X.H."/>
            <person name="Huang E.J."/>
            <person name="Li L.F."/>
            <person name="Wei W."/>
            <person name="Gao Y.C."/>
            <person name="Liu J.Z."/>
            <person name="Shao H.Z."/>
            <person name="Wang X."/>
            <person name="Wang C.C."/>
            <person name="Yang T.C."/>
            <person name="Huo Q.B."/>
            <person name="Li W."/>
            <person name="Chen H.Y."/>
            <person name="Chen S.E."/>
            <person name="Zhou L.G."/>
            <person name="Ni X.B."/>
            <person name="Tian J.H."/>
            <person name="Sheng Y."/>
            <person name="Liu T."/>
            <person name="Pan Y.S."/>
            <person name="Xia L.Y."/>
            <person name="Li J."/>
            <person name="Zhao F."/>
            <person name="Cao W.C."/>
        </authorList>
    </citation>
    <scope>NUCLEOTIDE SEQUENCE [LARGE SCALE GENOMIC DNA]</scope>
    <source>
        <strain evidence="2">HaeL-2018</strain>
    </source>
</reference>
<name>A0A9J6GDF8_HAELO</name>
<evidence type="ECO:0000313" key="2">
    <source>
        <dbReference type="EMBL" id="KAH9372420.1"/>
    </source>
</evidence>
<dbReference type="Proteomes" id="UP000821853">
    <property type="component" value="Chromosome 4"/>
</dbReference>
<protein>
    <submittedName>
        <fullName evidence="2">Uncharacterized protein</fullName>
    </submittedName>
</protein>
<dbReference type="OrthoDB" id="10423842at2759"/>
<dbReference type="EMBL" id="JABSTR010000006">
    <property type="protein sequence ID" value="KAH9372420.1"/>
    <property type="molecule type" value="Genomic_DNA"/>
</dbReference>
<evidence type="ECO:0000313" key="3">
    <source>
        <dbReference type="Proteomes" id="UP000821853"/>
    </source>
</evidence>
<sequence length="164" mass="17426">MALHMQIHFNLEVCYVGTASYPGRGVVKAVVVGHKGNVISSCSVTTSRPDTEVTVGLVIMGTWARIILSDSKATSCNYARGRVSTAATYIFRTHSEITPRQVHLISTPAHSSLPGNEMSYEAARGCCNQSDIESKEVPLDAGGGGRRKEGIGSGSMKKLNNTIG</sequence>
<keyword evidence="3" id="KW-1185">Reference proteome</keyword>
<evidence type="ECO:0000256" key="1">
    <source>
        <dbReference type="SAM" id="MobiDB-lite"/>
    </source>
</evidence>
<feature type="region of interest" description="Disordered" evidence="1">
    <location>
        <begin position="137"/>
        <end position="164"/>
    </location>
</feature>
<accession>A0A9J6GDF8</accession>
<organism evidence="2 3">
    <name type="scientific">Haemaphysalis longicornis</name>
    <name type="common">Bush tick</name>
    <dbReference type="NCBI Taxonomy" id="44386"/>
    <lineage>
        <taxon>Eukaryota</taxon>
        <taxon>Metazoa</taxon>
        <taxon>Ecdysozoa</taxon>
        <taxon>Arthropoda</taxon>
        <taxon>Chelicerata</taxon>
        <taxon>Arachnida</taxon>
        <taxon>Acari</taxon>
        <taxon>Parasitiformes</taxon>
        <taxon>Ixodida</taxon>
        <taxon>Ixodoidea</taxon>
        <taxon>Ixodidae</taxon>
        <taxon>Haemaphysalinae</taxon>
        <taxon>Haemaphysalis</taxon>
    </lineage>
</organism>